<accession>A0AAV4IRE0</accession>
<dbReference type="Proteomes" id="UP000762676">
    <property type="component" value="Unassembled WGS sequence"/>
</dbReference>
<proteinExistence type="predicted"/>
<evidence type="ECO:0000313" key="3">
    <source>
        <dbReference type="EMBL" id="GFS12230.1"/>
    </source>
</evidence>
<dbReference type="AlphaFoldDB" id="A0AAV4IRE0"/>
<feature type="transmembrane region" description="Helical" evidence="2">
    <location>
        <begin position="95"/>
        <end position="118"/>
    </location>
</feature>
<keyword evidence="2" id="KW-1133">Transmembrane helix</keyword>
<sequence>MSHSERTVESHEPLVGKDTKPLGGKTGSSGNRNGNTTTNYNNGNNSSSRHRSGSRGGGGGDDSEPQNLKNYYLETSYMNQHQALQRKLRKLTIHLYFLAGVVVVGFVILITLCAVFFAKLHHDMAHHTHKPTLSAQMAAILEEGVCVSCNDFRLGASAEEEDMLNKFIDESSGAGRSARCCADTGAELLELLKLVSTDLVQFNSS</sequence>
<feature type="compositionally biased region" description="Basic and acidic residues" evidence="1">
    <location>
        <begin position="1"/>
        <end position="20"/>
    </location>
</feature>
<keyword evidence="2" id="KW-0472">Membrane</keyword>
<feature type="region of interest" description="Disordered" evidence="1">
    <location>
        <begin position="1"/>
        <end position="66"/>
    </location>
</feature>
<evidence type="ECO:0000256" key="2">
    <source>
        <dbReference type="SAM" id="Phobius"/>
    </source>
</evidence>
<keyword evidence="4" id="KW-1185">Reference proteome</keyword>
<keyword evidence="2" id="KW-0812">Transmembrane</keyword>
<protein>
    <submittedName>
        <fullName evidence="3">TNF ligand-like 2</fullName>
    </submittedName>
</protein>
<organism evidence="3 4">
    <name type="scientific">Elysia marginata</name>
    <dbReference type="NCBI Taxonomy" id="1093978"/>
    <lineage>
        <taxon>Eukaryota</taxon>
        <taxon>Metazoa</taxon>
        <taxon>Spiralia</taxon>
        <taxon>Lophotrochozoa</taxon>
        <taxon>Mollusca</taxon>
        <taxon>Gastropoda</taxon>
        <taxon>Heterobranchia</taxon>
        <taxon>Euthyneura</taxon>
        <taxon>Panpulmonata</taxon>
        <taxon>Sacoglossa</taxon>
        <taxon>Placobranchoidea</taxon>
        <taxon>Plakobranchidae</taxon>
        <taxon>Elysia</taxon>
    </lineage>
</organism>
<name>A0AAV4IRE0_9GAST</name>
<evidence type="ECO:0000313" key="4">
    <source>
        <dbReference type="Proteomes" id="UP000762676"/>
    </source>
</evidence>
<evidence type="ECO:0000256" key="1">
    <source>
        <dbReference type="SAM" id="MobiDB-lite"/>
    </source>
</evidence>
<reference evidence="3 4" key="1">
    <citation type="journal article" date="2021" name="Elife">
        <title>Chloroplast acquisition without the gene transfer in kleptoplastic sea slugs, Plakobranchus ocellatus.</title>
        <authorList>
            <person name="Maeda T."/>
            <person name="Takahashi S."/>
            <person name="Yoshida T."/>
            <person name="Shimamura S."/>
            <person name="Takaki Y."/>
            <person name="Nagai Y."/>
            <person name="Toyoda A."/>
            <person name="Suzuki Y."/>
            <person name="Arimoto A."/>
            <person name="Ishii H."/>
            <person name="Satoh N."/>
            <person name="Nishiyama T."/>
            <person name="Hasebe M."/>
            <person name="Maruyama T."/>
            <person name="Minagawa J."/>
            <person name="Obokata J."/>
            <person name="Shigenobu S."/>
        </authorList>
    </citation>
    <scope>NUCLEOTIDE SEQUENCE [LARGE SCALE GENOMIC DNA]</scope>
</reference>
<dbReference type="EMBL" id="BMAT01013395">
    <property type="protein sequence ID" value="GFS12230.1"/>
    <property type="molecule type" value="Genomic_DNA"/>
</dbReference>
<feature type="compositionally biased region" description="Low complexity" evidence="1">
    <location>
        <begin position="28"/>
        <end position="47"/>
    </location>
</feature>
<gene>
    <name evidence="3" type="ORF">ElyMa_006692300</name>
</gene>
<comment type="caution">
    <text evidence="3">The sequence shown here is derived from an EMBL/GenBank/DDBJ whole genome shotgun (WGS) entry which is preliminary data.</text>
</comment>